<dbReference type="EMBL" id="BMED01000001">
    <property type="protein sequence ID" value="GGC61637.1"/>
    <property type="molecule type" value="Genomic_DNA"/>
</dbReference>
<accession>A0A916U889</accession>
<evidence type="ECO:0000313" key="2">
    <source>
        <dbReference type="EMBL" id="GGC61637.1"/>
    </source>
</evidence>
<dbReference type="Proteomes" id="UP000637423">
    <property type="component" value="Unassembled WGS sequence"/>
</dbReference>
<reference evidence="2" key="2">
    <citation type="submission" date="2020-09" db="EMBL/GenBank/DDBJ databases">
        <authorList>
            <person name="Sun Q."/>
            <person name="Zhou Y."/>
        </authorList>
    </citation>
    <scope>NUCLEOTIDE SEQUENCE</scope>
    <source>
        <strain evidence="2">CGMCC 1.10998</strain>
    </source>
</reference>
<evidence type="ECO:0000313" key="3">
    <source>
        <dbReference type="Proteomes" id="UP000637423"/>
    </source>
</evidence>
<reference evidence="2" key="1">
    <citation type="journal article" date="2014" name="Int. J. Syst. Evol. Microbiol.">
        <title>Complete genome sequence of Corynebacterium casei LMG S-19264T (=DSM 44701T), isolated from a smear-ripened cheese.</title>
        <authorList>
            <consortium name="US DOE Joint Genome Institute (JGI-PGF)"/>
            <person name="Walter F."/>
            <person name="Albersmeier A."/>
            <person name="Kalinowski J."/>
            <person name="Ruckert C."/>
        </authorList>
    </citation>
    <scope>NUCLEOTIDE SEQUENCE</scope>
    <source>
        <strain evidence="2">CGMCC 1.10998</strain>
    </source>
</reference>
<evidence type="ECO:0000256" key="1">
    <source>
        <dbReference type="SAM" id="SignalP"/>
    </source>
</evidence>
<name>A0A916U889_9BURK</name>
<feature type="signal peptide" evidence="1">
    <location>
        <begin position="1"/>
        <end position="25"/>
    </location>
</feature>
<organism evidence="2 3">
    <name type="scientific">Undibacterium terreum</name>
    <dbReference type="NCBI Taxonomy" id="1224302"/>
    <lineage>
        <taxon>Bacteria</taxon>
        <taxon>Pseudomonadati</taxon>
        <taxon>Pseudomonadota</taxon>
        <taxon>Betaproteobacteria</taxon>
        <taxon>Burkholderiales</taxon>
        <taxon>Oxalobacteraceae</taxon>
        <taxon>Undibacterium</taxon>
    </lineage>
</organism>
<dbReference type="AlphaFoldDB" id="A0A916U889"/>
<feature type="chain" id="PRO_5037640550" evidence="1">
    <location>
        <begin position="26"/>
        <end position="347"/>
    </location>
</feature>
<comment type="caution">
    <text evidence="2">The sequence shown here is derived from an EMBL/GenBank/DDBJ whole genome shotgun (WGS) entry which is preliminary data.</text>
</comment>
<sequence length="347" mass="39039">MAGNVRFALLSAVMALAAIFAPASASPSTESLIEPEERRGVEQTFLTYPEWFLVHSPAEFASEIAAHPAHEFPFAGHIGQLWSSYASVIREQVRQDYPANPGYHVMIGVIAGSTTLEYALRWIYENTLGRISWALSSGRLSEEDRYAAVVAQDYVDFIRQEPWYLYDFGAKLKKLWSTVPAFGPDMVRKWERRYALTTEYVVKAAYGKLIEKATRAAYTPALMTTRVQVDRMPEGLAIDKVKLLRRLPDGTAILDMPRYYDFRIAATSLAQQGVSLLDIAGNQSVILVTVWADTAFKDAHLRVLFEQPLMTMPGRKRVALIVPVRDLSAFLLGAPQRGLRVEHVYDY</sequence>
<protein>
    <submittedName>
        <fullName evidence="2">Uncharacterized protein</fullName>
    </submittedName>
</protein>
<keyword evidence="1" id="KW-0732">Signal</keyword>
<keyword evidence="3" id="KW-1185">Reference proteome</keyword>
<proteinExistence type="predicted"/>
<gene>
    <name evidence="2" type="ORF">GCM10011396_05760</name>
</gene>